<dbReference type="InterPro" id="IPR001789">
    <property type="entry name" value="Sig_transdc_resp-reg_receiver"/>
</dbReference>
<dbReference type="InterPro" id="IPR011006">
    <property type="entry name" value="CheY-like_superfamily"/>
</dbReference>
<evidence type="ECO:0000313" key="5">
    <source>
        <dbReference type="EMBL" id="GEO14573.1"/>
    </source>
</evidence>
<dbReference type="GO" id="GO:0000160">
    <property type="term" value="P:phosphorelay signal transduction system"/>
    <property type="evidence" value="ECO:0007669"/>
    <property type="project" value="UniProtKB-KW"/>
</dbReference>
<name>A0A512BRE1_9HYPH</name>
<dbReference type="Pfam" id="PF00072">
    <property type="entry name" value="Response_reg"/>
    <property type="match status" value="1"/>
</dbReference>
<dbReference type="SMART" id="SM00448">
    <property type="entry name" value="REC"/>
    <property type="match status" value="1"/>
</dbReference>
<reference evidence="5 6" key="1">
    <citation type="submission" date="2019-07" db="EMBL/GenBank/DDBJ databases">
        <title>Whole genome shotgun sequence of Microvirga aerophila NBRC 106136.</title>
        <authorList>
            <person name="Hosoyama A."/>
            <person name="Uohara A."/>
            <person name="Ohji S."/>
            <person name="Ichikawa N."/>
        </authorList>
    </citation>
    <scope>NUCLEOTIDE SEQUENCE [LARGE SCALE GENOMIC DNA]</scope>
    <source>
        <strain evidence="5 6">NBRC 106136</strain>
    </source>
</reference>
<protein>
    <recommendedName>
        <fullName evidence="4">Response regulatory domain-containing protein</fullName>
    </recommendedName>
</protein>
<evidence type="ECO:0000256" key="3">
    <source>
        <dbReference type="PROSITE-ProRule" id="PRU00169"/>
    </source>
</evidence>
<organism evidence="5 6">
    <name type="scientific">Microvirga aerophila</name>
    <dbReference type="NCBI Taxonomy" id="670291"/>
    <lineage>
        <taxon>Bacteria</taxon>
        <taxon>Pseudomonadati</taxon>
        <taxon>Pseudomonadota</taxon>
        <taxon>Alphaproteobacteria</taxon>
        <taxon>Hyphomicrobiales</taxon>
        <taxon>Methylobacteriaceae</taxon>
        <taxon>Microvirga</taxon>
    </lineage>
</organism>
<evidence type="ECO:0000313" key="6">
    <source>
        <dbReference type="Proteomes" id="UP000321085"/>
    </source>
</evidence>
<dbReference type="RefSeq" id="WP_246690420.1">
    <property type="nucleotide sequence ID" value="NZ_BJYU01000025.1"/>
</dbReference>
<gene>
    <name evidence="5" type="ORF">MAE02_22690</name>
</gene>
<dbReference type="PANTHER" id="PTHR44591">
    <property type="entry name" value="STRESS RESPONSE REGULATOR PROTEIN 1"/>
    <property type="match status" value="1"/>
</dbReference>
<dbReference type="PANTHER" id="PTHR44591:SF14">
    <property type="entry name" value="PROTEIN PILG"/>
    <property type="match status" value="1"/>
</dbReference>
<dbReference type="EMBL" id="BJYU01000025">
    <property type="protein sequence ID" value="GEO14573.1"/>
    <property type="molecule type" value="Genomic_DNA"/>
</dbReference>
<proteinExistence type="predicted"/>
<evidence type="ECO:0000256" key="2">
    <source>
        <dbReference type="ARBA" id="ARBA00023012"/>
    </source>
</evidence>
<comment type="caution">
    <text evidence="5">The sequence shown here is derived from an EMBL/GenBank/DDBJ whole genome shotgun (WGS) entry which is preliminary data.</text>
</comment>
<sequence>MMSAASVTSFPRRSPPTILVVEDDVITRCHVCDELRARGLKVLEANSSDDAFAVLDRVRVDLLIIDIHLPGSRDGLDVARFVRDRFGPTQIILTSGRPDAPRIPDLDDVGVFVKKPYLVEQLLEVVSRRLNWPSASDM</sequence>
<evidence type="ECO:0000259" key="4">
    <source>
        <dbReference type="PROSITE" id="PS50110"/>
    </source>
</evidence>
<keyword evidence="6" id="KW-1185">Reference proteome</keyword>
<feature type="domain" description="Response regulatory" evidence="4">
    <location>
        <begin position="17"/>
        <end position="130"/>
    </location>
</feature>
<dbReference type="PROSITE" id="PS50110">
    <property type="entry name" value="RESPONSE_REGULATORY"/>
    <property type="match status" value="1"/>
</dbReference>
<dbReference type="AlphaFoldDB" id="A0A512BRE1"/>
<accession>A0A512BRE1</accession>
<keyword evidence="1 3" id="KW-0597">Phosphoprotein</keyword>
<evidence type="ECO:0000256" key="1">
    <source>
        <dbReference type="ARBA" id="ARBA00022553"/>
    </source>
</evidence>
<dbReference type="Proteomes" id="UP000321085">
    <property type="component" value="Unassembled WGS sequence"/>
</dbReference>
<keyword evidence="2" id="KW-0902">Two-component regulatory system</keyword>
<dbReference type="CDD" id="cd00156">
    <property type="entry name" value="REC"/>
    <property type="match status" value="1"/>
</dbReference>
<dbReference type="SUPFAM" id="SSF52172">
    <property type="entry name" value="CheY-like"/>
    <property type="match status" value="1"/>
</dbReference>
<dbReference type="Gene3D" id="3.40.50.2300">
    <property type="match status" value="1"/>
</dbReference>
<dbReference type="InterPro" id="IPR050595">
    <property type="entry name" value="Bact_response_regulator"/>
</dbReference>
<feature type="modified residue" description="4-aspartylphosphate" evidence="3">
    <location>
        <position position="66"/>
    </location>
</feature>